<reference evidence="1" key="1">
    <citation type="submission" date="2020-04" db="EMBL/GenBank/DDBJ databases">
        <title>Deep metagenomics examines the oral microbiome during advanced dental caries in children, revealing novel taxa and co-occurrences with host molecules.</title>
        <authorList>
            <person name="Baker J.L."/>
            <person name="Morton J.T."/>
            <person name="Dinis M."/>
            <person name="Alvarez R."/>
            <person name="Tran N.C."/>
            <person name="Knight R."/>
            <person name="Edlund A."/>
        </authorList>
    </citation>
    <scope>NUCLEOTIDE SEQUENCE</scope>
    <source>
        <strain evidence="1">JCVI_32_bin.64</strain>
    </source>
</reference>
<dbReference type="AlphaFoldDB" id="A0A929QZE9"/>
<name>A0A929QZE9_9ACTO</name>
<proteinExistence type="predicted"/>
<protein>
    <recommendedName>
        <fullName evidence="3">DNA helicase</fullName>
    </recommendedName>
</protein>
<evidence type="ECO:0000313" key="1">
    <source>
        <dbReference type="EMBL" id="MBF0940940.1"/>
    </source>
</evidence>
<gene>
    <name evidence="1" type="ORF">HXK03_08745</name>
</gene>
<feature type="non-terminal residue" evidence="1">
    <location>
        <position position="147"/>
    </location>
</feature>
<evidence type="ECO:0000313" key="2">
    <source>
        <dbReference type="Proteomes" id="UP000718630"/>
    </source>
</evidence>
<accession>A0A929QZE9</accession>
<dbReference type="Proteomes" id="UP000718630">
    <property type="component" value="Unassembled WGS sequence"/>
</dbReference>
<comment type="caution">
    <text evidence="1">The sequence shown here is derived from an EMBL/GenBank/DDBJ whole genome shotgun (WGS) entry which is preliminary data.</text>
</comment>
<sequence>MHTQTPGAPRVRSPLPEQDFVDEAYRRLDDLRAAYRERQARTHSAHGAGNAQAWTEREALSQHLGGMAARLEGVEERLVFGRLDMNDRTVRHVGRISMSTDDGSPLLIDWRAPAAQPFYQATPVDPGGVVRRVERAHQGTLARELQV</sequence>
<organism evidence="1 2">
    <name type="scientific">Schaalia georgiae</name>
    <dbReference type="NCBI Taxonomy" id="52768"/>
    <lineage>
        <taxon>Bacteria</taxon>
        <taxon>Bacillati</taxon>
        <taxon>Actinomycetota</taxon>
        <taxon>Actinomycetes</taxon>
        <taxon>Actinomycetales</taxon>
        <taxon>Actinomycetaceae</taxon>
        <taxon>Schaalia</taxon>
    </lineage>
</organism>
<dbReference type="EMBL" id="JABZFZ010000587">
    <property type="protein sequence ID" value="MBF0940940.1"/>
    <property type="molecule type" value="Genomic_DNA"/>
</dbReference>
<evidence type="ECO:0008006" key="3">
    <source>
        <dbReference type="Google" id="ProtNLM"/>
    </source>
</evidence>